<dbReference type="Proteomes" id="UP001365542">
    <property type="component" value="Unassembled WGS sequence"/>
</dbReference>
<dbReference type="InterPro" id="IPR020070">
    <property type="entry name" value="Ribosomal_bL9_N"/>
</dbReference>
<evidence type="ECO:0000313" key="7">
    <source>
        <dbReference type="Proteomes" id="UP001365542"/>
    </source>
</evidence>
<dbReference type="GO" id="GO:0005840">
    <property type="term" value="C:ribosome"/>
    <property type="evidence" value="ECO:0007669"/>
    <property type="project" value="UniProtKB-KW"/>
</dbReference>
<keyword evidence="3" id="KW-0687">Ribonucleoprotein</keyword>
<dbReference type="Pfam" id="PF01281">
    <property type="entry name" value="Ribosomal_L9_N"/>
    <property type="match status" value="1"/>
</dbReference>
<dbReference type="AlphaFoldDB" id="A0AAV9X960"/>
<dbReference type="Gene3D" id="3.40.5.10">
    <property type="entry name" value="Ribosomal protein L9, N-terminal domain"/>
    <property type="match status" value="1"/>
</dbReference>
<comment type="caution">
    <text evidence="6">The sequence shown here is derived from an EMBL/GenBank/DDBJ whole genome shotgun (WGS) entry which is preliminary data.</text>
</comment>
<accession>A0AAV9X960</accession>
<evidence type="ECO:0000256" key="1">
    <source>
        <dbReference type="ARBA" id="ARBA00010605"/>
    </source>
</evidence>
<evidence type="ECO:0000313" key="6">
    <source>
        <dbReference type="EMBL" id="KAK6538607.1"/>
    </source>
</evidence>
<evidence type="ECO:0000259" key="5">
    <source>
        <dbReference type="Pfam" id="PF01281"/>
    </source>
</evidence>
<keyword evidence="2" id="KW-0689">Ribosomal protein</keyword>
<dbReference type="InterPro" id="IPR009027">
    <property type="entry name" value="Ribosomal_bL9/RNase_H1_N"/>
</dbReference>
<dbReference type="InterPro" id="IPR036935">
    <property type="entry name" value="Ribosomal_bL9_N_sf"/>
</dbReference>
<protein>
    <recommendedName>
        <fullName evidence="5">Ribosomal protein L9 domain-containing protein</fullName>
    </recommendedName>
</protein>
<sequence length="325" mass="35311">MSPPPRILSAAVSTRLALLSSPSSSSLSAVTRTALTGWQQQGPKVSICGDCLRSLGQSVFIRGKKKLPKAIGVKVRLLKDIPNYGPKGVIMMVAPGRMRTLWYPRSQAEYLTRELEDSLGKYTLVERDPGYKPFVPEKPKEERVVDVWGQYHLSKEVQGSGLPPYENIAILKAVLPPSIRFYKSTITPHSDSLHGSVTATDVAGAIKAIAAASEHVNGNRVVVTAENITFSHDKESGRVKELGQYEVVIGYKGEEEKVTRTVYVIREDDEGEAGGIVTPPELVAPPPPSMPQGGNIFGGSGAKPQQTQQQQQQGGGRRRSEIFAR</sequence>
<dbReference type="SUPFAM" id="SSF55658">
    <property type="entry name" value="L9 N-domain-like"/>
    <property type="match status" value="1"/>
</dbReference>
<feature type="domain" description="Ribosomal protein L9" evidence="5">
    <location>
        <begin position="73"/>
        <end position="114"/>
    </location>
</feature>
<dbReference type="GO" id="GO:1990904">
    <property type="term" value="C:ribonucleoprotein complex"/>
    <property type="evidence" value="ECO:0007669"/>
    <property type="project" value="UniProtKB-KW"/>
</dbReference>
<proteinExistence type="inferred from homology"/>
<dbReference type="EMBL" id="JAVHJO010000007">
    <property type="protein sequence ID" value="KAK6538607.1"/>
    <property type="molecule type" value="Genomic_DNA"/>
</dbReference>
<feature type="region of interest" description="Disordered" evidence="4">
    <location>
        <begin position="270"/>
        <end position="325"/>
    </location>
</feature>
<evidence type="ECO:0000256" key="2">
    <source>
        <dbReference type="ARBA" id="ARBA00022980"/>
    </source>
</evidence>
<organism evidence="6 7">
    <name type="scientific">Orbilia ellipsospora</name>
    <dbReference type="NCBI Taxonomy" id="2528407"/>
    <lineage>
        <taxon>Eukaryota</taxon>
        <taxon>Fungi</taxon>
        <taxon>Dikarya</taxon>
        <taxon>Ascomycota</taxon>
        <taxon>Pezizomycotina</taxon>
        <taxon>Orbiliomycetes</taxon>
        <taxon>Orbiliales</taxon>
        <taxon>Orbiliaceae</taxon>
        <taxon>Orbilia</taxon>
    </lineage>
</organism>
<gene>
    <name evidence="6" type="ORF">TWF694_010185</name>
</gene>
<evidence type="ECO:0000256" key="4">
    <source>
        <dbReference type="SAM" id="MobiDB-lite"/>
    </source>
</evidence>
<keyword evidence="7" id="KW-1185">Reference proteome</keyword>
<evidence type="ECO:0000256" key="3">
    <source>
        <dbReference type="ARBA" id="ARBA00023274"/>
    </source>
</evidence>
<reference evidence="6 7" key="1">
    <citation type="submission" date="2019-10" db="EMBL/GenBank/DDBJ databases">
        <authorList>
            <person name="Palmer J.M."/>
        </authorList>
    </citation>
    <scope>NUCLEOTIDE SEQUENCE [LARGE SCALE GENOMIC DNA]</scope>
    <source>
        <strain evidence="6 7">TWF694</strain>
    </source>
</reference>
<comment type="similarity">
    <text evidence="1">Belongs to the bacterial ribosomal protein bL9 family.</text>
</comment>
<name>A0AAV9X960_9PEZI</name>